<keyword evidence="12 18" id="KW-0472">Membrane</keyword>
<evidence type="ECO:0000256" key="17">
    <source>
        <dbReference type="RuleBase" id="RU003750"/>
    </source>
</evidence>
<keyword evidence="7" id="KW-0444">Lipid biosynthesis</keyword>
<keyword evidence="20" id="KW-1185">Reference proteome</keyword>
<dbReference type="STRING" id="394503.Ccel_1463"/>
<dbReference type="KEGG" id="cce:Ccel_1463"/>
<name>B8I1Z1_RUMCH</name>
<evidence type="ECO:0000256" key="13">
    <source>
        <dbReference type="ARBA" id="ARBA00023209"/>
    </source>
</evidence>
<evidence type="ECO:0000256" key="15">
    <source>
        <dbReference type="ARBA" id="ARBA00048586"/>
    </source>
</evidence>
<feature type="transmembrane region" description="Helical" evidence="18">
    <location>
        <begin position="30"/>
        <end position="50"/>
    </location>
</feature>
<keyword evidence="11" id="KW-0443">Lipid metabolism</keyword>
<keyword evidence="13" id="KW-0594">Phospholipid biosynthesis</keyword>
<keyword evidence="10 18" id="KW-1133">Transmembrane helix</keyword>
<evidence type="ECO:0000256" key="2">
    <source>
        <dbReference type="ARBA" id="ARBA00004141"/>
    </source>
</evidence>
<accession>B8I1Z1</accession>
<dbReference type="GO" id="GO:0006655">
    <property type="term" value="P:phosphatidylglycerol biosynthetic process"/>
    <property type="evidence" value="ECO:0007669"/>
    <property type="project" value="UniProtKB-UniPathway"/>
</dbReference>
<evidence type="ECO:0000256" key="16">
    <source>
        <dbReference type="NCBIfam" id="TIGR00560"/>
    </source>
</evidence>
<protein>
    <recommendedName>
        <fullName evidence="6 16">CDP-diacylglycerol--glycerol-3-phosphate 3-phosphatidyltransferase</fullName>
        <ecNumber evidence="5 16">2.7.8.5</ecNumber>
    </recommendedName>
</protein>
<sequence>MRKYIPNVLTILRLIVVPFLGYFIYCEKYITAIILFAFGGFTDVLDGYIARKYNLITKWGKVLDPLADKLMQITALVFLVLNKFIPLVVLVIVVVKEFLMLVGGIMVYKKGRTVIGANWYGKLATVIFYFAILATIILKIVAGDSGYASNAISVAIGLAVACTLFALAMYISIYFKFSKDYNEKHNK</sequence>
<organism evidence="19 20">
    <name type="scientific">Ruminiclostridium cellulolyticum (strain ATCC 35319 / DSM 5812 / JCM 6584 / H10)</name>
    <name type="common">Clostridium cellulolyticum</name>
    <dbReference type="NCBI Taxonomy" id="394503"/>
    <lineage>
        <taxon>Bacteria</taxon>
        <taxon>Bacillati</taxon>
        <taxon>Bacillota</taxon>
        <taxon>Clostridia</taxon>
        <taxon>Eubacteriales</taxon>
        <taxon>Oscillospiraceae</taxon>
        <taxon>Ruminiclostridium</taxon>
    </lineage>
</organism>
<dbReference type="GO" id="GO:0016020">
    <property type="term" value="C:membrane"/>
    <property type="evidence" value="ECO:0007669"/>
    <property type="project" value="UniProtKB-SubCell"/>
</dbReference>
<keyword evidence="8 17" id="KW-0808">Transferase</keyword>
<dbReference type="PIRSF" id="PIRSF000847">
    <property type="entry name" value="Phos_ph_gly_syn"/>
    <property type="match status" value="1"/>
</dbReference>
<evidence type="ECO:0000256" key="11">
    <source>
        <dbReference type="ARBA" id="ARBA00023098"/>
    </source>
</evidence>
<evidence type="ECO:0000256" key="1">
    <source>
        <dbReference type="ARBA" id="ARBA00003973"/>
    </source>
</evidence>
<feature type="transmembrane region" description="Helical" evidence="18">
    <location>
        <begin position="154"/>
        <end position="177"/>
    </location>
</feature>
<dbReference type="InterPro" id="IPR050324">
    <property type="entry name" value="CDP-alcohol_PTase-I"/>
</dbReference>
<dbReference type="eggNOG" id="COG0558">
    <property type="taxonomic scope" value="Bacteria"/>
</dbReference>
<dbReference type="OrthoDB" id="9796672at2"/>
<dbReference type="Proteomes" id="UP000001349">
    <property type="component" value="Chromosome"/>
</dbReference>
<dbReference type="EC" id="2.7.8.5" evidence="5 16"/>
<reference evidence="19 20" key="1">
    <citation type="submission" date="2009-01" db="EMBL/GenBank/DDBJ databases">
        <title>Complete sequence of Clostridium cellulolyticum H10.</title>
        <authorList>
            <consortium name="US DOE Joint Genome Institute"/>
            <person name="Lucas S."/>
            <person name="Copeland A."/>
            <person name="Lapidus A."/>
            <person name="Glavina del Rio T."/>
            <person name="Dalin E."/>
            <person name="Tice H."/>
            <person name="Bruce D."/>
            <person name="Goodwin L."/>
            <person name="Pitluck S."/>
            <person name="Chertkov O."/>
            <person name="Saunders E."/>
            <person name="Brettin T."/>
            <person name="Detter J.C."/>
            <person name="Han C."/>
            <person name="Larimer F."/>
            <person name="Land M."/>
            <person name="Hauser L."/>
            <person name="Kyrpides N."/>
            <person name="Ivanova N."/>
            <person name="Zhou J."/>
            <person name="Richardson P."/>
        </authorList>
    </citation>
    <scope>NUCLEOTIDE SEQUENCE [LARGE SCALE GENOMIC DNA]</scope>
    <source>
        <strain evidence="20">ATCC 35319 / DSM 5812 / JCM 6584 / H10</strain>
    </source>
</reference>
<dbReference type="Gene3D" id="1.20.120.1760">
    <property type="match status" value="1"/>
</dbReference>
<proteinExistence type="inferred from homology"/>
<evidence type="ECO:0000313" key="19">
    <source>
        <dbReference type="EMBL" id="ACL75817.1"/>
    </source>
</evidence>
<gene>
    <name evidence="19" type="ordered locus">Ccel_1463</name>
</gene>
<dbReference type="Pfam" id="PF01066">
    <property type="entry name" value="CDP-OH_P_transf"/>
    <property type="match status" value="1"/>
</dbReference>
<comment type="subcellular location">
    <subcellularLocation>
        <location evidence="2">Membrane</location>
        <topology evidence="2">Multi-pass membrane protein</topology>
    </subcellularLocation>
</comment>
<evidence type="ECO:0000256" key="4">
    <source>
        <dbReference type="ARBA" id="ARBA00010441"/>
    </source>
</evidence>
<dbReference type="EMBL" id="CP001348">
    <property type="protein sequence ID" value="ACL75817.1"/>
    <property type="molecule type" value="Genomic_DNA"/>
</dbReference>
<dbReference type="InterPro" id="IPR004570">
    <property type="entry name" value="Phosphatidylglycerol_P_synth"/>
</dbReference>
<dbReference type="PROSITE" id="PS00379">
    <property type="entry name" value="CDP_ALCOHOL_P_TRANSF"/>
    <property type="match status" value="1"/>
</dbReference>
<feature type="transmembrane region" description="Helical" evidence="18">
    <location>
        <begin position="7"/>
        <end position="24"/>
    </location>
</feature>
<dbReference type="InterPro" id="IPR000462">
    <property type="entry name" value="CDP-OH_P_trans"/>
</dbReference>
<comment type="pathway">
    <text evidence="3">Phospholipid metabolism; phosphatidylglycerol biosynthesis; phosphatidylglycerol from CDP-diacylglycerol: step 1/2.</text>
</comment>
<comment type="similarity">
    <text evidence="4 17">Belongs to the CDP-alcohol phosphatidyltransferase class-I family.</text>
</comment>
<evidence type="ECO:0000256" key="9">
    <source>
        <dbReference type="ARBA" id="ARBA00022692"/>
    </source>
</evidence>
<evidence type="ECO:0000256" key="8">
    <source>
        <dbReference type="ARBA" id="ARBA00022679"/>
    </source>
</evidence>
<evidence type="ECO:0000256" key="10">
    <source>
        <dbReference type="ARBA" id="ARBA00022989"/>
    </source>
</evidence>
<dbReference type="PANTHER" id="PTHR14269:SF62">
    <property type="entry name" value="CDP-DIACYLGLYCEROL--GLYCEROL-3-PHOSPHATE 3-PHOSPHATIDYLTRANSFERASE 1, CHLOROPLASTIC"/>
    <property type="match status" value="1"/>
</dbReference>
<evidence type="ECO:0000256" key="18">
    <source>
        <dbReference type="SAM" id="Phobius"/>
    </source>
</evidence>
<dbReference type="NCBIfam" id="TIGR00560">
    <property type="entry name" value="pgsA"/>
    <property type="match status" value="1"/>
</dbReference>
<evidence type="ECO:0000256" key="12">
    <source>
        <dbReference type="ARBA" id="ARBA00023136"/>
    </source>
</evidence>
<keyword evidence="14" id="KW-1208">Phospholipid metabolism</keyword>
<dbReference type="PANTHER" id="PTHR14269">
    <property type="entry name" value="CDP-DIACYLGLYCEROL--GLYCEROL-3-PHOSPHATE 3-PHOSPHATIDYLTRANSFERASE-RELATED"/>
    <property type="match status" value="1"/>
</dbReference>
<keyword evidence="9 18" id="KW-0812">Transmembrane</keyword>
<evidence type="ECO:0000256" key="3">
    <source>
        <dbReference type="ARBA" id="ARBA00005042"/>
    </source>
</evidence>
<evidence type="ECO:0000256" key="14">
    <source>
        <dbReference type="ARBA" id="ARBA00023264"/>
    </source>
</evidence>
<dbReference type="GO" id="GO:0008444">
    <property type="term" value="F:CDP-diacylglycerol-glycerol-3-phosphate 3-phosphatidyltransferase activity"/>
    <property type="evidence" value="ECO:0007669"/>
    <property type="project" value="UniProtKB-UniRule"/>
</dbReference>
<dbReference type="AlphaFoldDB" id="B8I1Z1"/>
<evidence type="ECO:0000256" key="6">
    <source>
        <dbReference type="ARBA" id="ARBA00014944"/>
    </source>
</evidence>
<feature type="transmembrane region" description="Helical" evidence="18">
    <location>
        <begin position="120"/>
        <end position="142"/>
    </location>
</feature>
<dbReference type="HOGENOM" id="CLU_051314_6_3_9"/>
<evidence type="ECO:0000313" key="20">
    <source>
        <dbReference type="Proteomes" id="UP000001349"/>
    </source>
</evidence>
<dbReference type="InterPro" id="IPR048254">
    <property type="entry name" value="CDP_ALCOHOL_P_TRANSF_CS"/>
</dbReference>
<comment type="function">
    <text evidence="1">This protein catalyzes the committed step to the synthesis of the acidic phospholipids.</text>
</comment>
<dbReference type="RefSeq" id="WP_015924959.1">
    <property type="nucleotide sequence ID" value="NC_011898.1"/>
</dbReference>
<dbReference type="UniPathway" id="UPA00084">
    <property type="reaction ID" value="UER00503"/>
</dbReference>
<evidence type="ECO:0000256" key="7">
    <source>
        <dbReference type="ARBA" id="ARBA00022516"/>
    </source>
</evidence>
<dbReference type="InterPro" id="IPR043130">
    <property type="entry name" value="CDP-OH_PTrfase_TM_dom"/>
</dbReference>
<comment type="catalytic activity">
    <reaction evidence="15">
        <text>a CDP-1,2-diacyl-sn-glycerol + sn-glycerol 3-phosphate = a 1,2-diacyl-sn-glycero-3-phospho-(1'-sn-glycero-3'-phosphate) + CMP + H(+)</text>
        <dbReference type="Rhea" id="RHEA:12593"/>
        <dbReference type="ChEBI" id="CHEBI:15378"/>
        <dbReference type="ChEBI" id="CHEBI:57597"/>
        <dbReference type="ChEBI" id="CHEBI:58332"/>
        <dbReference type="ChEBI" id="CHEBI:60110"/>
        <dbReference type="ChEBI" id="CHEBI:60377"/>
        <dbReference type="EC" id="2.7.8.5"/>
    </reaction>
</comment>
<evidence type="ECO:0000256" key="5">
    <source>
        <dbReference type="ARBA" id="ARBA00013170"/>
    </source>
</evidence>